<dbReference type="PROSITE" id="PS50991">
    <property type="entry name" value="PYR_CT"/>
    <property type="match status" value="1"/>
</dbReference>
<comment type="caution">
    <text evidence="5">The sequence shown here is derived from an EMBL/GenBank/DDBJ whole genome shotgun (WGS) entry which is preliminary data.</text>
</comment>
<evidence type="ECO:0000256" key="1">
    <source>
        <dbReference type="ARBA" id="ARBA00009405"/>
    </source>
</evidence>
<name>A0A840A7X8_9PROT</name>
<keyword evidence="2" id="KW-0479">Metal-binding</keyword>
<dbReference type="GO" id="GO:0046872">
    <property type="term" value="F:metal ion binding"/>
    <property type="evidence" value="ECO:0007669"/>
    <property type="project" value="UniProtKB-KW"/>
</dbReference>
<dbReference type="InterPro" id="IPR013785">
    <property type="entry name" value="Aldolase_TIM"/>
</dbReference>
<dbReference type="PANTHER" id="PTHR42738">
    <property type="entry name" value="HYDROXYMETHYLGLUTARYL-COA LYASE"/>
    <property type="match status" value="1"/>
</dbReference>
<evidence type="ECO:0000256" key="3">
    <source>
        <dbReference type="ARBA" id="ARBA00023239"/>
    </source>
</evidence>
<dbReference type="Pfam" id="PF00682">
    <property type="entry name" value="HMGL-like"/>
    <property type="match status" value="1"/>
</dbReference>
<dbReference type="SUPFAM" id="SSF51569">
    <property type="entry name" value="Aldolase"/>
    <property type="match status" value="1"/>
</dbReference>
<dbReference type="CDD" id="cd07938">
    <property type="entry name" value="DRE_TIM_HMGL"/>
    <property type="match status" value="1"/>
</dbReference>
<comment type="similarity">
    <text evidence="1">Belongs to the HMG-CoA lyase family.</text>
</comment>
<dbReference type="NCBIfam" id="NF004283">
    <property type="entry name" value="PRK05692.1"/>
    <property type="match status" value="1"/>
</dbReference>
<dbReference type="Gene3D" id="3.20.20.70">
    <property type="entry name" value="Aldolase class I"/>
    <property type="match status" value="1"/>
</dbReference>
<evidence type="ECO:0000256" key="2">
    <source>
        <dbReference type="ARBA" id="ARBA00022723"/>
    </source>
</evidence>
<dbReference type="EC" id="4.1.3.4" evidence="5"/>
<dbReference type="Proteomes" id="UP000553193">
    <property type="component" value="Unassembled WGS sequence"/>
</dbReference>
<sequence length="308" mass="32247">MQRDVTISEVGPRDGLQMVSQVMPTEVKCRWIAALHAAGLPEIEVASFVPPALVPQMADAEAVTRFAKTLPGLHVAVLVPNKRGAEAAVAAGADKITLTLSASEKHSQANLRRSRERQMEEARALAAHVMALATATRPSLEAGLSTAFGCSLQGEVPEREVVEMAVALAEAGFDSVGLSDTAGYAQPAQVRRLLRAVRAEIGERCDSLHMHDTMGLGLANVTVGVEEGIRIFDGALAGLGGCPFAPGASGNIVTEDLVFLLESLGLRTGVDLDALLAARAILAEALPREPLHGAYARAGRPTGWRAAA</sequence>
<organism evidence="5 6">
    <name type="scientific">Roseococcus suduntuyensis</name>
    <dbReference type="NCBI Taxonomy" id="455361"/>
    <lineage>
        <taxon>Bacteria</taxon>
        <taxon>Pseudomonadati</taxon>
        <taxon>Pseudomonadota</taxon>
        <taxon>Alphaproteobacteria</taxon>
        <taxon>Acetobacterales</taxon>
        <taxon>Roseomonadaceae</taxon>
        <taxon>Roseococcus</taxon>
    </lineage>
</organism>
<gene>
    <name evidence="5" type="ORF">GGQ83_000019</name>
</gene>
<keyword evidence="3 5" id="KW-0456">Lyase</keyword>
<dbReference type="RefSeq" id="WP_184381568.1">
    <property type="nucleotide sequence ID" value="NZ_JACIDJ010000001.1"/>
</dbReference>
<proteinExistence type="inferred from homology"/>
<dbReference type="GO" id="GO:0046951">
    <property type="term" value="P:ketone body biosynthetic process"/>
    <property type="evidence" value="ECO:0007669"/>
    <property type="project" value="TreeGrafter"/>
</dbReference>
<dbReference type="GO" id="GO:0006552">
    <property type="term" value="P:L-leucine catabolic process"/>
    <property type="evidence" value="ECO:0007669"/>
    <property type="project" value="TreeGrafter"/>
</dbReference>
<evidence type="ECO:0000313" key="6">
    <source>
        <dbReference type="Proteomes" id="UP000553193"/>
    </source>
</evidence>
<evidence type="ECO:0000313" key="5">
    <source>
        <dbReference type="EMBL" id="MBB3896593.1"/>
    </source>
</evidence>
<dbReference type="EMBL" id="JACIDJ010000001">
    <property type="protein sequence ID" value="MBB3896593.1"/>
    <property type="molecule type" value="Genomic_DNA"/>
</dbReference>
<accession>A0A840A7X8</accession>
<feature type="domain" description="Pyruvate carboxyltransferase" evidence="4">
    <location>
        <begin position="5"/>
        <end position="276"/>
    </location>
</feature>
<dbReference type="AlphaFoldDB" id="A0A840A7X8"/>
<dbReference type="InterPro" id="IPR000891">
    <property type="entry name" value="PYR_CT"/>
</dbReference>
<protein>
    <submittedName>
        <fullName evidence="5">Hydroxymethylglutaryl-CoA lyase</fullName>
        <ecNumber evidence="5">4.1.3.4</ecNumber>
    </submittedName>
</protein>
<reference evidence="5 6" key="1">
    <citation type="submission" date="2020-08" db="EMBL/GenBank/DDBJ databases">
        <title>Genomic Encyclopedia of Type Strains, Phase IV (KMG-IV): sequencing the most valuable type-strain genomes for metagenomic binning, comparative biology and taxonomic classification.</title>
        <authorList>
            <person name="Goeker M."/>
        </authorList>
    </citation>
    <scope>NUCLEOTIDE SEQUENCE [LARGE SCALE GENOMIC DNA]</scope>
    <source>
        <strain evidence="5 6">DSM 19979</strain>
    </source>
</reference>
<dbReference type="GO" id="GO:0004419">
    <property type="term" value="F:hydroxymethylglutaryl-CoA lyase activity"/>
    <property type="evidence" value="ECO:0007669"/>
    <property type="project" value="UniProtKB-EC"/>
</dbReference>
<dbReference type="InterPro" id="IPR043594">
    <property type="entry name" value="HMGL"/>
</dbReference>
<evidence type="ECO:0000259" key="4">
    <source>
        <dbReference type="PROSITE" id="PS50991"/>
    </source>
</evidence>
<keyword evidence="6" id="KW-1185">Reference proteome</keyword>
<dbReference type="PANTHER" id="PTHR42738:SF7">
    <property type="entry name" value="HYDROXYMETHYLGLUTARYL-COA LYASE"/>
    <property type="match status" value="1"/>
</dbReference>